<dbReference type="EMBL" id="VFJC01000022">
    <property type="protein sequence ID" value="KAB5535704.1"/>
    <property type="molecule type" value="Genomic_DNA"/>
</dbReference>
<proteinExistence type="predicted"/>
<sequence>MTISLGEKESLLCSVAMVFNCSVVPNGPEPGLSIFQRVAYTLRVHFRPHPEYLSLVVLHAHPPVDGHSHLHAQPPARRPLTDPFPALPHIRDLLPYESNAILYVLDMCALHQHVR</sequence>
<dbReference type="Proteomes" id="UP000327468">
    <property type="component" value="Chromosome 21"/>
</dbReference>
<organism evidence="1 2">
    <name type="scientific">Pangasianodon hypophthalmus</name>
    <name type="common">Striped catfish</name>
    <name type="synonym">Helicophagus hypophthalmus</name>
    <dbReference type="NCBI Taxonomy" id="310915"/>
    <lineage>
        <taxon>Eukaryota</taxon>
        <taxon>Metazoa</taxon>
        <taxon>Chordata</taxon>
        <taxon>Craniata</taxon>
        <taxon>Vertebrata</taxon>
        <taxon>Euteleostomi</taxon>
        <taxon>Actinopterygii</taxon>
        <taxon>Neopterygii</taxon>
        <taxon>Teleostei</taxon>
        <taxon>Ostariophysi</taxon>
        <taxon>Siluriformes</taxon>
        <taxon>Pangasiidae</taxon>
        <taxon>Pangasianodon</taxon>
    </lineage>
</organism>
<evidence type="ECO:0000313" key="1">
    <source>
        <dbReference type="EMBL" id="KAB5535704.1"/>
    </source>
</evidence>
<evidence type="ECO:0000313" key="2">
    <source>
        <dbReference type="Proteomes" id="UP000327468"/>
    </source>
</evidence>
<dbReference type="AlphaFoldDB" id="A0A5N5KYZ2"/>
<protein>
    <submittedName>
        <fullName evidence="1">Uncharacterized protein</fullName>
    </submittedName>
</protein>
<reference evidence="1 2" key="1">
    <citation type="submission" date="2019-06" db="EMBL/GenBank/DDBJ databases">
        <title>A chromosome-scale genome assembly of the striped catfish, Pangasianodon hypophthalmus.</title>
        <authorList>
            <person name="Wen M."/>
            <person name="Zahm M."/>
            <person name="Roques C."/>
            <person name="Cabau C."/>
            <person name="Klopp C."/>
            <person name="Donnadieu C."/>
            <person name="Jouanno E."/>
            <person name="Avarre J.-C."/>
            <person name="Campet M."/>
            <person name="Ha T.T.T."/>
            <person name="Dugue R."/>
            <person name="Lampietro C."/>
            <person name="Louis A."/>
            <person name="Herpin A."/>
            <person name="Echchiki A."/>
            <person name="Berthelot C."/>
            <person name="Parey E."/>
            <person name="Roest-Crollius H."/>
            <person name="Braasch I."/>
            <person name="Postlethwait J."/>
            <person name="Bobe J."/>
            <person name="Montfort J."/>
            <person name="Bouchez O."/>
            <person name="Begum T."/>
            <person name="Schartl M."/>
            <person name="Guiguen Y."/>
        </authorList>
    </citation>
    <scope>NUCLEOTIDE SEQUENCE [LARGE SCALE GENOMIC DNA]</scope>
    <source>
        <strain evidence="1 2">Indonesia</strain>
        <tissue evidence="1">Blood</tissue>
    </source>
</reference>
<comment type="caution">
    <text evidence="1">The sequence shown here is derived from an EMBL/GenBank/DDBJ whole genome shotgun (WGS) entry which is preliminary data.</text>
</comment>
<gene>
    <name evidence="1" type="ORF">PHYPO_G00121060</name>
</gene>
<name>A0A5N5KYZ2_PANHP</name>
<keyword evidence="2" id="KW-1185">Reference proteome</keyword>
<accession>A0A5N5KYZ2</accession>